<dbReference type="GO" id="GO:0005886">
    <property type="term" value="C:plasma membrane"/>
    <property type="evidence" value="ECO:0007669"/>
    <property type="project" value="TreeGrafter"/>
</dbReference>
<name>A0A387FM73_9HYPH</name>
<dbReference type="RefSeq" id="WP_120704555.1">
    <property type="nucleotide sequence ID" value="NZ_CP032694.1"/>
</dbReference>
<dbReference type="PANTHER" id="PTHR34821">
    <property type="entry name" value="INNER MEMBRANE PROTEIN YDCZ"/>
    <property type="match status" value="1"/>
</dbReference>
<dbReference type="KEGG" id="rjg:CCGE525_12585"/>
<dbReference type="InterPro" id="IPR006750">
    <property type="entry name" value="YdcZ"/>
</dbReference>
<dbReference type="Pfam" id="PF04657">
    <property type="entry name" value="DMT_YdcZ"/>
    <property type="match status" value="1"/>
</dbReference>
<evidence type="ECO:0000313" key="2">
    <source>
        <dbReference type="EMBL" id="AYG59539.1"/>
    </source>
</evidence>
<dbReference type="AlphaFoldDB" id="A0A387FM73"/>
<feature type="transmembrane region" description="Helical" evidence="1">
    <location>
        <begin position="125"/>
        <end position="145"/>
    </location>
</feature>
<feature type="transmembrane region" description="Helical" evidence="1">
    <location>
        <begin position="33"/>
        <end position="54"/>
    </location>
</feature>
<reference evidence="2 3" key="1">
    <citation type="submission" date="2018-10" db="EMBL/GenBank/DDBJ databases">
        <title>Rhizobium etli, R. leguminosarum and a new Rhizobium genospecies from Phaseolus dumosus.</title>
        <authorList>
            <person name="Ramirez-Puebla S.T."/>
            <person name="Rogel-Hernandez M.A."/>
            <person name="Guerrero G."/>
            <person name="Ormeno-Orrillo E."/>
            <person name="Martinez-Romero J.C."/>
            <person name="Negrete-Yankelevich S."/>
            <person name="Martinez-Romero E."/>
        </authorList>
    </citation>
    <scope>NUCLEOTIDE SEQUENCE [LARGE SCALE GENOMIC DNA]</scope>
    <source>
        <strain evidence="2 3">CCGE525</strain>
    </source>
</reference>
<gene>
    <name evidence="2" type="ORF">CCGE525_12585</name>
</gene>
<dbReference type="EMBL" id="CP032694">
    <property type="protein sequence ID" value="AYG59539.1"/>
    <property type="molecule type" value="Genomic_DNA"/>
</dbReference>
<evidence type="ECO:0000256" key="1">
    <source>
        <dbReference type="SAM" id="Phobius"/>
    </source>
</evidence>
<keyword evidence="1" id="KW-0472">Membrane</keyword>
<sequence>MPITTVATLILAGISLVLQNALMVRITQSVSTVLIALVINSSVGLTALLVILISRNGFAGLAETAGAIRSWALLPGLLGSFFVFAGILGYQRLGAAPTIAVLVASQLLAGLAFDAAISGQKLAGFSIWQLVGALLLVSGAVLIAGRNA</sequence>
<protein>
    <submittedName>
        <fullName evidence="2">EamA-like transporter family protein</fullName>
    </submittedName>
</protein>
<accession>A0A387FM73</accession>
<feature type="transmembrane region" description="Helical" evidence="1">
    <location>
        <begin position="94"/>
        <end position="113"/>
    </location>
</feature>
<keyword evidence="3" id="KW-1185">Reference proteome</keyword>
<dbReference type="Proteomes" id="UP000282195">
    <property type="component" value="Chromosome"/>
</dbReference>
<dbReference type="OrthoDB" id="7864805at2"/>
<feature type="transmembrane region" description="Helical" evidence="1">
    <location>
        <begin position="66"/>
        <end position="88"/>
    </location>
</feature>
<dbReference type="PANTHER" id="PTHR34821:SF2">
    <property type="entry name" value="INNER MEMBRANE PROTEIN YDCZ"/>
    <property type="match status" value="1"/>
</dbReference>
<keyword evidence="1" id="KW-0812">Transmembrane</keyword>
<keyword evidence="1" id="KW-1133">Transmembrane helix</keyword>
<evidence type="ECO:0000313" key="3">
    <source>
        <dbReference type="Proteomes" id="UP000282195"/>
    </source>
</evidence>
<proteinExistence type="predicted"/>
<organism evidence="2 3">
    <name type="scientific">Rhizobium jaguaris</name>
    <dbReference type="NCBI Taxonomy" id="1312183"/>
    <lineage>
        <taxon>Bacteria</taxon>
        <taxon>Pseudomonadati</taxon>
        <taxon>Pseudomonadota</taxon>
        <taxon>Alphaproteobacteria</taxon>
        <taxon>Hyphomicrobiales</taxon>
        <taxon>Rhizobiaceae</taxon>
        <taxon>Rhizobium/Agrobacterium group</taxon>
        <taxon>Rhizobium</taxon>
    </lineage>
</organism>